<evidence type="ECO:0000256" key="5">
    <source>
        <dbReference type="ARBA" id="ARBA00023134"/>
    </source>
</evidence>
<dbReference type="EC" id="3.6.5.4" evidence="9"/>
<dbReference type="Gene3D" id="1.20.120.140">
    <property type="entry name" value="Signal recognition particle SRP54, nucleotide-binding domain"/>
    <property type="match status" value="1"/>
</dbReference>
<comment type="caution">
    <text evidence="12">The sequence shown here is derived from an EMBL/GenBank/DDBJ whole genome shotgun (WGS) entry which is preliminary data.</text>
</comment>
<dbReference type="NCBIfam" id="TIGR00064">
    <property type="entry name" value="ftsY"/>
    <property type="match status" value="1"/>
</dbReference>
<dbReference type="InterPro" id="IPR003593">
    <property type="entry name" value="AAA+_ATPase"/>
</dbReference>
<comment type="catalytic activity">
    <reaction evidence="8 9">
        <text>GTP + H2O = GDP + phosphate + H(+)</text>
        <dbReference type="Rhea" id="RHEA:19669"/>
        <dbReference type="ChEBI" id="CHEBI:15377"/>
        <dbReference type="ChEBI" id="CHEBI:15378"/>
        <dbReference type="ChEBI" id="CHEBI:37565"/>
        <dbReference type="ChEBI" id="CHEBI:43474"/>
        <dbReference type="ChEBI" id="CHEBI:58189"/>
        <dbReference type="EC" id="3.6.5.4"/>
    </reaction>
</comment>
<dbReference type="GO" id="GO:0005737">
    <property type="term" value="C:cytoplasm"/>
    <property type="evidence" value="ECO:0007669"/>
    <property type="project" value="UniProtKB-SubCell"/>
</dbReference>
<evidence type="ECO:0000313" key="12">
    <source>
        <dbReference type="EMBL" id="GAP35253.1"/>
    </source>
</evidence>
<feature type="compositionally biased region" description="Pro residues" evidence="10">
    <location>
        <begin position="94"/>
        <end position="104"/>
    </location>
</feature>
<feature type="region of interest" description="Disordered" evidence="10">
    <location>
        <begin position="1"/>
        <end position="69"/>
    </location>
</feature>
<gene>
    <name evidence="9" type="primary">ftsY</name>
    <name evidence="12" type="ORF">ISF6_0844</name>
</gene>
<protein>
    <recommendedName>
        <fullName evidence="9">Signal recognition particle receptor FtsY</fullName>
        <shortName evidence="9">SRP receptor</shortName>
        <ecNumber evidence="9">3.6.5.4</ecNumber>
    </recommendedName>
</protein>
<keyword evidence="13" id="KW-1185">Reference proteome</keyword>
<dbReference type="EMBL" id="BBYR01000017">
    <property type="protein sequence ID" value="GAP35253.1"/>
    <property type="molecule type" value="Genomic_DNA"/>
</dbReference>
<dbReference type="SMART" id="SM00963">
    <property type="entry name" value="SRP54_N"/>
    <property type="match status" value="1"/>
</dbReference>
<dbReference type="SUPFAM" id="SSF47364">
    <property type="entry name" value="Domain of the SRP/SRP receptor G-proteins"/>
    <property type="match status" value="1"/>
</dbReference>
<dbReference type="AlphaFoldDB" id="A0A0K8NY02"/>
<dbReference type="SUPFAM" id="SSF52540">
    <property type="entry name" value="P-loop containing nucleoside triphosphate hydrolases"/>
    <property type="match status" value="1"/>
</dbReference>
<dbReference type="PROSITE" id="PS00300">
    <property type="entry name" value="SRP54"/>
    <property type="match status" value="1"/>
</dbReference>
<feature type="region of interest" description="Disordered" evidence="10">
    <location>
        <begin position="81"/>
        <end position="173"/>
    </location>
</feature>
<evidence type="ECO:0000256" key="9">
    <source>
        <dbReference type="HAMAP-Rule" id="MF_00920"/>
    </source>
</evidence>
<evidence type="ECO:0000256" key="8">
    <source>
        <dbReference type="ARBA" id="ARBA00048027"/>
    </source>
</evidence>
<evidence type="ECO:0000256" key="6">
    <source>
        <dbReference type="ARBA" id="ARBA00023136"/>
    </source>
</evidence>
<feature type="compositionally biased region" description="Low complexity" evidence="10">
    <location>
        <begin position="44"/>
        <end position="69"/>
    </location>
</feature>
<keyword evidence="6 9" id="KW-0472">Membrane</keyword>
<dbReference type="Pfam" id="PF00448">
    <property type="entry name" value="SRP54"/>
    <property type="match status" value="1"/>
</dbReference>
<feature type="binding site" evidence="9">
    <location>
        <begin position="438"/>
        <end position="442"/>
    </location>
    <ligand>
        <name>GTP</name>
        <dbReference type="ChEBI" id="CHEBI:37565"/>
    </ligand>
</feature>
<feature type="compositionally biased region" description="Low complexity" evidence="10">
    <location>
        <begin position="140"/>
        <end position="149"/>
    </location>
</feature>
<dbReference type="GO" id="GO:0005525">
    <property type="term" value="F:GTP binding"/>
    <property type="evidence" value="ECO:0007669"/>
    <property type="project" value="UniProtKB-UniRule"/>
</dbReference>
<dbReference type="PRINTS" id="PR01217">
    <property type="entry name" value="PRICHEXTENSN"/>
</dbReference>
<evidence type="ECO:0000256" key="7">
    <source>
        <dbReference type="ARBA" id="ARBA00023170"/>
    </source>
</evidence>
<dbReference type="GO" id="GO:0006614">
    <property type="term" value="P:SRP-dependent cotranslational protein targeting to membrane"/>
    <property type="evidence" value="ECO:0007669"/>
    <property type="project" value="InterPro"/>
</dbReference>
<dbReference type="PANTHER" id="PTHR43134:SF1">
    <property type="entry name" value="SIGNAL RECOGNITION PARTICLE RECEPTOR SUBUNIT ALPHA"/>
    <property type="match status" value="1"/>
</dbReference>
<dbReference type="GO" id="GO:0005886">
    <property type="term" value="C:plasma membrane"/>
    <property type="evidence" value="ECO:0007669"/>
    <property type="project" value="UniProtKB-SubCell"/>
</dbReference>
<comment type="subcellular location">
    <subcellularLocation>
        <location evidence="9">Cell membrane</location>
        <topology evidence="9">Peripheral membrane protein</topology>
        <orientation evidence="9">Cytoplasmic side</orientation>
    </subcellularLocation>
    <subcellularLocation>
        <location evidence="9">Cytoplasm</location>
    </subcellularLocation>
</comment>
<keyword evidence="4 9" id="KW-0378">Hydrolase</keyword>
<feature type="compositionally biased region" description="Low complexity" evidence="10">
    <location>
        <begin position="195"/>
        <end position="207"/>
    </location>
</feature>
<evidence type="ECO:0000259" key="11">
    <source>
        <dbReference type="PROSITE" id="PS00300"/>
    </source>
</evidence>
<dbReference type="Gene3D" id="3.40.50.300">
    <property type="entry name" value="P-loop containing nucleotide triphosphate hydrolases"/>
    <property type="match status" value="1"/>
</dbReference>
<dbReference type="SMART" id="SM00382">
    <property type="entry name" value="AAA"/>
    <property type="match status" value="1"/>
</dbReference>
<sequence length="561" mass="57319">MCGGAREGRGTGLGGHGGRWPRSTGRGAEDNRSMFSFFKRKPSADAPAPAGPGEPAAEAAPSPAEPAGEAFGQRIARWFGRGGEAGAPADEPVAAPPPADPAPAPGAAAPVQQPAPHAGVPPAVAADPRPVDAPAPAPAPAAVQGAAEPLALPTPAIVTPGSGPVLPQTPQPAPMPLPMPMPGAAPVAREAAVAPAPPAARVRTGPTTLPPLVAPRGGAARPAALPAPAEPAMDEAEASPAARSGWMERLRGGLRKTGSAITQVFTGTRIDEDLYEELESALLMADAGVKATEHLLADLRRRVKEARATEPSQVKGLLAAAITDLLRPLERPLVVGRETPTVFMVAGVNGAGKTTSIGKLTRYLADHGQRVLLAAADTFRAAAREQLAVWAERSQRPAGAAGAMPVEIVAQSGGDPSAVSFDAVSAGRARGCDVVIADTAGRLPTQLHLMDELKKIRRSIAKAQAGAPHEVLLVIDGNTGQNALAQVKAFDEALELTGLIVTKLDGTAKGGVLAAIALWARERAKGRADGVVLPVYFIGVGETLEDLQTFRAEEFARALLD</sequence>
<evidence type="ECO:0000256" key="1">
    <source>
        <dbReference type="ARBA" id="ARBA00022475"/>
    </source>
</evidence>
<keyword evidence="2 9" id="KW-0963">Cytoplasm</keyword>
<comment type="similarity">
    <text evidence="9">Belongs to the GTP-binding SRP family. FtsY subfamily.</text>
</comment>
<keyword evidence="3 9" id="KW-0547">Nucleotide-binding</keyword>
<dbReference type="GO" id="GO:0003924">
    <property type="term" value="F:GTPase activity"/>
    <property type="evidence" value="ECO:0007669"/>
    <property type="project" value="UniProtKB-UniRule"/>
</dbReference>
<evidence type="ECO:0000313" key="13">
    <source>
        <dbReference type="Proteomes" id="UP000037660"/>
    </source>
</evidence>
<dbReference type="Pfam" id="PF02881">
    <property type="entry name" value="SRP54_N"/>
    <property type="match status" value="1"/>
</dbReference>
<name>A0A0K8NY02_PISS1</name>
<dbReference type="InterPro" id="IPR004390">
    <property type="entry name" value="SR_rcpt_FtsY"/>
</dbReference>
<dbReference type="InterPro" id="IPR042101">
    <property type="entry name" value="SRP54_N_sf"/>
</dbReference>
<accession>A0A0K8NY02</accession>
<feature type="compositionally biased region" description="Low complexity" evidence="10">
    <location>
        <begin position="214"/>
        <end position="231"/>
    </location>
</feature>
<organism evidence="12 13">
    <name type="scientific">Piscinibacter sakaiensis</name>
    <name type="common">Ideonella sakaiensis</name>
    <dbReference type="NCBI Taxonomy" id="1547922"/>
    <lineage>
        <taxon>Bacteria</taxon>
        <taxon>Pseudomonadati</taxon>
        <taxon>Pseudomonadota</taxon>
        <taxon>Betaproteobacteria</taxon>
        <taxon>Burkholderiales</taxon>
        <taxon>Sphaerotilaceae</taxon>
        <taxon>Piscinibacter</taxon>
    </lineage>
</organism>
<dbReference type="InterPro" id="IPR027417">
    <property type="entry name" value="P-loop_NTPase"/>
</dbReference>
<dbReference type="HAMAP" id="MF_00920">
    <property type="entry name" value="FtsY"/>
    <property type="match status" value="1"/>
</dbReference>
<keyword evidence="1 9" id="KW-1003">Cell membrane</keyword>
<feature type="binding site" evidence="9">
    <location>
        <begin position="347"/>
        <end position="354"/>
    </location>
    <ligand>
        <name>GTP</name>
        <dbReference type="ChEBI" id="CHEBI:37565"/>
    </ligand>
</feature>
<evidence type="ECO:0000256" key="2">
    <source>
        <dbReference type="ARBA" id="ARBA00022490"/>
    </source>
</evidence>
<proteinExistence type="inferred from homology"/>
<comment type="function">
    <text evidence="9">Involved in targeting and insertion of nascent membrane proteins into the cytoplasmic membrane. Acts as a receptor for the complex formed by the signal recognition particle (SRP) and the ribosome-nascent chain (RNC). Interaction with SRP-RNC leads to the transfer of the RNC complex to the Sec translocase for insertion into the membrane, the hydrolysis of GTP by both Ffh and FtsY, and the dissociation of the SRP-FtsY complex into the individual components.</text>
</comment>
<feature type="region of interest" description="Disordered" evidence="10">
    <location>
        <begin position="195"/>
        <end position="243"/>
    </location>
</feature>
<feature type="domain" description="SRP54-type proteins GTP-binding" evidence="11">
    <location>
        <begin position="534"/>
        <end position="547"/>
    </location>
</feature>
<keyword evidence="5 9" id="KW-0342">GTP-binding</keyword>
<reference evidence="12 13" key="2">
    <citation type="journal article" date="2016" name="Science">
        <title>A bacterium that degrades and assimilates poly(ethylene terephthalate).</title>
        <authorList>
            <person name="Yoshida S."/>
            <person name="Hiraga K."/>
            <person name="Takehana T."/>
            <person name="Taniguchi I."/>
            <person name="Yamaji H."/>
            <person name="Maeda Y."/>
            <person name="Toyohara K."/>
            <person name="Miyamoto K."/>
            <person name="Kimura Y."/>
            <person name="Oda K."/>
        </authorList>
    </citation>
    <scope>NUCLEOTIDE SEQUENCE [LARGE SCALE GENOMIC DNA]</scope>
    <source>
        <strain evidence="13">NBRC 110686 / TISTR 2288 / 201-F6</strain>
    </source>
</reference>
<reference evidence="13" key="1">
    <citation type="submission" date="2015-07" db="EMBL/GenBank/DDBJ databases">
        <title>Discovery of a poly(ethylene terephthalate assimilation.</title>
        <authorList>
            <person name="Yoshida S."/>
            <person name="Hiraga K."/>
            <person name="Takehana T."/>
            <person name="Taniguchi I."/>
            <person name="Yamaji H."/>
            <person name="Maeda Y."/>
            <person name="Toyohara K."/>
            <person name="Miyamoto K."/>
            <person name="Kimura Y."/>
            <person name="Oda K."/>
        </authorList>
    </citation>
    <scope>NUCLEOTIDE SEQUENCE [LARGE SCALE GENOMIC DNA]</scope>
    <source>
        <strain evidence="13">NBRC 110686 / TISTR 2288 / 201-F6</strain>
    </source>
</reference>
<dbReference type="SMART" id="SM00962">
    <property type="entry name" value="SRP54"/>
    <property type="match status" value="1"/>
</dbReference>
<dbReference type="PANTHER" id="PTHR43134">
    <property type="entry name" value="SIGNAL RECOGNITION PARTICLE RECEPTOR SUBUNIT ALPHA"/>
    <property type="match status" value="1"/>
</dbReference>
<dbReference type="Proteomes" id="UP000037660">
    <property type="component" value="Unassembled WGS sequence"/>
</dbReference>
<comment type="subunit">
    <text evidence="9">Part of the signal recognition particle protein translocation system, which is composed of SRP and FtsY. SRP is a ribonucleoprotein composed of Ffh and a 4.5S RNA molecule.</text>
</comment>
<evidence type="ECO:0000256" key="4">
    <source>
        <dbReference type="ARBA" id="ARBA00022801"/>
    </source>
</evidence>
<feature type="compositionally biased region" description="Gly residues" evidence="10">
    <location>
        <begin position="1"/>
        <end position="18"/>
    </location>
</feature>
<keyword evidence="7 9" id="KW-0675">Receptor</keyword>
<dbReference type="InterPro" id="IPR013822">
    <property type="entry name" value="Signal_recog_particl_SRP54_hlx"/>
</dbReference>
<dbReference type="InterPro" id="IPR000897">
    <property type="entry name" value="SRP54_GTPase_dom"/>
</dbReference>
<evidence type="ECO:0000256" key="3">
    <source>
        <dbReference type="ARBA" id="ARBA00022741"/>
    </source>
</evidence>
<evidence type="ECO:0000256" key="10">
    <source>
        <dbReference type="SAM" id="MobiDB-lite"/>
    </source>
</evidence>
<feature type="compositionally biased region" description="Low complexity" evidence="10">
    <location>
        <begin position="105"/>
        <end position="130"/>
    </location>
</feature>
<feature type="binding site" evidence="9">
    <location>
        <begin position="502"/>
        <end position="505"/>
    </location>
    <ligand>
        <name>GTP</name>
        <dbReference type="ChEBI" id="CHEBI:37565"/>
    </ligand>
</feature>
<dbReference type="STRING" id="1547922.ISF6_0844"/>
<dbReference type="GO" id="GO:0005047">
    <property type="term" value="F:signal recognition particle binding"/>
    <property type="evidence" value="ECO:0007669"/>
    <property type="project" value="TreeGrafter"/>
</dbReference>
<dbReference type="InterPro" id="IPR036225">
    <property type="entry name" value="SRP/SRP_N"/>
</dbReference>